<name>A0ABV0YWG7_9TELE</name>
<proteinExistence type="predicted"/>
<comment type="caution">
    <text evidence="1">The sequence shown here is derived from an EMBL/GenBank/DDBJ whole genome shotgun (WGS) entry which is preliminary data.</text>
</comment>
<evidence type="ECO:0000313" key="1">
    <source>
        <dbReference type="EMBL" id="MEQ2297770.1"/>
    </source>
</evidence>
<evidence type="ECO:0000313" key="2">
    <source>
        <dbReference type="Proteomes" id="UP001469553"/>
    </source>
</evidence>
<gene>
    <name evidence="1" type="ORF">AMECASPLE_038053</name>
</gene>
<keyword evidence="2" id="KW-1185">Reference proteome</keyword>
<protein>
    <submittedName>
        <fullName evidence="1">Uncharacterized protein</fullName>
    </submittedName>
</protein>
<dbReference type="EMBL" id="JAHRIP010044391">
    <property type="protein sequence ID" value="MEQ2297770.1"/>
    <property type="molecule type" value="Genomic_DNA"/>
</dbReference>
<reference evidence="1 2" key="1">
    <citation type="submission" date="2021-06" db="EMBL/GenBank/DDBJ databases">
        <authorList>
            <person name="Palmer J.M."/>
        </authorList>
    </citation>
    <scope>NUCLEOTIDE SEQUENCE [LARGE SCALE GENOMIC DNA]</scope>
    <source>
        <strain evidence="1 2">AS_MEX2019</strain>
        <tissue evidence="1">Muscle</tissue>
    </source>
</reference>
<organism evidence="1 2">
    <name type="scientific">Ameca splendens</name>
    <dbReference type="NCBI Taxonomy" id="208324"/>
    <lineage>
        <taxon>Eukaryota</taxon>
        <taxon>Metazoa</taxon>
        <taxon>Chordata</taxon>
        <taxon>Craniata</taxon>
        <taxon>Vertebrata</taxon>
        <taxon>Euteleostomi</taxon>
        <taxon>Actinopterygii</taxon>
        <taxon>Neopterygii</taxon>
        <taxon>Teleostei</taxon>
        <taxon>Neoteleostei</taxon>
        <taxon>Acanthomorphata</taxon>
        <taxon>Ovalentaria</taxon>
        <taxon>Atherinomorphae</taxon>
        <taxon>Cyprinodontiformes</taxon>
        <taxon>Goodeidae</taxon>
        <taxon>Ameca</taxon>
    </lineage>
</organism>
<sequence length="110" mass="12351">MSNYSKKKKTMLPLKCYPEWTLSAAVDTSLNACLNRNVSSPPPFPAIQCFTALKDDAHTLRFVSSVISTECFFLKTSPVKHFGYTLHCLTLGGLLRVYIWINDVLFVDAC</sequence>
<accession>A0ABV0YWG7</accession>
<dbReference type="Proteomes" id="UP001469553">
    <property type="component" value="Unassembled WGS sequence"/>
</dbReference>